<gene>
    <name evidence="2" type="ORF">X975_01350</name>
</gene>
<accession>A0A087UBZ9</accession>
<feature type="non-terminal residue" evidence="2">
    <location>
        <position position="628"/>
    </location>
</feature>
<feature type="region of interest" description="Disordered" evidence="1">
    <location>
        <begin position="136"/>
        <end position="167"/>
    </location>
</feature>
<evidence type="ECO:0000313" key="3">
    <source>
        <dbReference type="Proteomes" id="UP000054359"/>
    </source>
</evidence>
<proteinExistence type="predicted"/>
<organism evidence="2 3">
    <name type="scientific">Stegodyphus mimosarum</name>
    <name type="common">African social velvet spider</name>
    <dbReference type="NCBI Taxonomy" id="407821"/>
    <lineage>
        <taxon>Eukaryota</taxon>
        <taxon>Metazoa</taxon>
        <taxon>Ecdysozoa</taxon>
        <taxon>Arthropoda</taxon>
        <taxon>Chelicerata</taxon>
        <taxon>Arachnida</taxon>
        <taxon>Araneae</taxon>
        <taxon>Araneomorphae</taxon>
        <taxon>Entelegynae</taxon>
        <taxon>Eresoidea</taxon>
        <taxon>Eresidae</taxon>
        <taxon>Stegodyphus</taxon>
    </lineage>
</organism>
<sequence length="628" mass="72668">MRIFTFLPIETRLVPNSAVSMHSSCSNKMLTKLLLFMWTLMLSGRTLKPCSSFNLYHYAENYTFPRTENSSVLNISHTVELATFNLTEKFQQIPTIFHIQPNMKESKENETDLKTQNVSKISTLPLKNEIVDHVTDRNSGLPQKSSQMENLNKRQNPLYGDSKSEEDSSVVVSTSDIQSNVFSMEETTNTLYKRLRLFSLPAKRSENKENENSSESKRNLVATSRQFLFHPFLPYGKDLMPDEKISIHDILPVRMVKFVKSMVEEAPWEQMFMKMVRMVVDQFVDKIIEKMFAHKDDDHDKWRSSDVLLAPTWVLPTFATPVVRLRRSADTKPKEHPARDLILSTLSSTNELELLKYLSEEKGGVPEARTWLDEILDYIFPDSKTDSDKMSKRDVTRPNNTIENEFLKRLLSFLAPSSEESVASTSDSSNSGIAKNNNMRYSMLKEKGSSDVESMNENTETNNVFTRKAAEIAEELLQDYIQSKIQQHTLRSKRSLDQRSNDRLEKRLWQATLRQRPQNSKRDNCSLRRACNAGRLLSRLPSVEEITLQLRSYGNEPHWDALIWGMKKKRCSRILCKHQRSPKGSRQPWNLFIDRPSRRNDSPSNTDFQHNAGWEDNNIITYAPSIFN</sequence>
<evidence type="ECO:0000256" key="1">
    <source>
        <dbReference type="SAM" id="MobiDB-lite"/>
    </source>
</evidence>
<dbReference type="AlphaFoldDB" id="A0A087UBZ9"/>
<evidence type="ECO:0000313" key="2">
    <source>
        <dbReference type="EMBL" id="KFM74888.1"/>
    </source>
</evidence>
<dbReference type="Proteomes" id="UP000054359">
    <property type="component" value="Unassembled WGS sequence"/>
</dbReference>
<protein>
    <submittedName>
        <fullName evidence="2">Uncharacterized protein</fullName>
    </submittedName>
</protein>
<dbReference type="OrthoDB" id="6425753at2759"/>
<dbReference type="EMBL" id="KK119151">
    <property type="protein sequence ID" value="KFM74888.1"/>
    <property type="molecule type" value="Genomic_DNA"/>
</dbReference>
<feature type="region of interest" description="Disordered" evidence="1">
    <location>
        <begin position="578"/>
        <end position="612"/>
    </location>
</feature>
<keyword evidence="3" id="KW-1185">Reference proteome</keyword>
<name>A0A087UBZ9_STEMI</name>
<reference evidence="2 3" key="1">
    <citation type="submission" date="2013-11" db="EMBL/GenBank/DDBJ databases">
        <title>Genome sequencing of Stegodyphus mimosarum.</title>
        <authorList>
            <person name="Bechsgaard J."/>
        </authorList>
    </citation>
    <scope>NUCLEOTIDE SEQUENCE [LARGE SCALE GENOMIC DNA]</scope>
</reference>
<feature type="compositionally biased region" description="Polar residues" evidence="1">
    <location>
        <begin position="137"/>
        <end position="155"/>
    </location>
</feature>